<dbReference type="Pfam" id="PF13837">
    <property type="entry name" value="Myb_DNA-bind_4"/>
    <property type="match status" value="1"/>
</dbReference>
<feature type="compositionally biased region" description="Polar residues" evidence="1">
    <location>
        <begin position="84"/>
        <end position="97"/>
    </location>
</feature>
<dbReference type="AlphaFoldDB" id="A0A0D6R0K0"/>
<dbReference type="GO" id="GO:0000976">
    <property type="term" value="F:transcription cis-regulatory region binding"/>
    <property type="evidence" value="ECO:0007669"/>
    <property type="project" value="TreeGrafter"/>
</dbReference>
<evidence type="ECO:0000313" key="3">
    <source>
        <dbReference type="EMBL" id="JAG96339.1"/>
    </source>
</evidence>
<name>A0A0D6R0K0_ARACU</name>
<dbReference type="PANTHER" id="PTHR31307">
    <property type="entry name" value="TRIHELIX TRANSCRIPTION FACTOR ASIL2"/>
    <property type="match status" value="1"/>
</dbReference>
<feature type="domain" description="Myb/SANT-like DNA-binding" evidence="2">
    <location>
        <begin position="139"/>
        <end position="213"/>
    </location>
</feature>
<feature type="compositionally biased region" description="Polar residues" evidence="1">
    <location>
        <begin position="25"/>
        <end position="35"/>
    </location>
</feature>
<dbReference type="InterPro" id="IPR044823">
    <property type="entry name" value="ASIL1/2-like"/>
</dbReference>
<feature type="region of interest" description="Disordered" evidence="1">
    <location>
        <begin position="1"/>
        <end position="140"/>
    </location>
</feature>
<proteinExistence type="predicted"/>
<feature type="compositionally biased region" description="Acidic residues" evidence="1">
    <location>
        <begin position="59"/>
        <end position="83"/>
    </location>
</feature>
<dbReference type="PANTHER" id="PTHR31307:SF6">
    <property type="entry name" value="OS01G0718900 PROTEIN"/>
    <property type="match status" value="1"/>
</dbReference>
<feature type="compositionally biased region" description="Basic and acidic residues" evidence="1">
    <location>
        <begin position="109"/>
        <end position="119"/>
    </location>
</feature>
<accession>A0A0D6R0K0</accession>
<dbReference type="Gene3D" id="1.10.10.60">
    <property type="entry name" value="Homeodomain-like"/>
    <property type="match status" value="1"/>
</dbReference>
<dbReference type="InterPro" id="IPR044822">
    <property type="entry name" value="Myb_DNA-bind_4"/>
</dbReference>
<reference evidence="3" key="1">
    <citation type="submission" date="2015-03" db="EMBL/GenBank/DDBJ databases">
        <title>A transcriptome of Araucaria cunninghamii, an australian fine timber species.</title>
        <authorList>
            <person name="Jing Yi C.J.Y."/>
            <person name="Yin San L.Y.S."/>
            <person name="Abdul Karim S.S."/>
            <person name="Wan Azmi N.N."/>
            <person name="Hercus R.R."/>
            <person name="Croft L.L."/>
        </authorList>
    </citation>
    <scope>NUCLEOTIDE SEQUENCE</scope>
    <source>
        <strain evidence="3">MI0301</strain>
        <tissue evidence="3">Leaf</tissue>
    </source>
</reference>
<protein>
    <recommendedName>
        <fullName evidence="2">Myb/SANT-like DNA-binding domain-containing protein</fullName>
    </recommendedName>
</protein>
<evidence type="ECO:0000259" key="2">
    <source>
        <dbReference type="Pfam" id="PF13837"/>
    </source>
</evidence>
<evidence type="ECO:0000256" key="1">
    <source>
        <dbReference type="SAM" id="MobiDB-lite"/>
    </source>
</evidence>
<feature type="compositionally biased region" description="Pro residues" evidence="1">
    <location>
        <begin position="14"/>
        <end position="23"/>
    </location>
</feature>
<organism evidence="3">
    <name type="scientific">Araucaria cunninghamii</name>
    <name type="common">Hoop pine</name>
    <name type="synonym">Moreton Bay pine</name>
    <dbReference type="NCBI Taxonomy" id="56994"/>
    <lineage>
        <taxon>Eukaryota</taxon>
        <taxon>Viridiplantae</taxon>
        <taxon>Streptophyta</taxon>
        <taxon>Embryophyta</taxon>
        <taxon>Tracheophyta</taxon>
        <taxon>Spermatophyta</taxon>
        <taxon>Pinopsida</taxon>
        <taxon>Pinidae</taxon>
        <taxon>Conifers II</taxon>
        <taxon>Araucariales</taxon>
        <taxon>Araucariaceae</taxon>
        <taxon>Araucaria</taxon>
    </lineage>
</organism>
<feature type="compositionally biased region" description="Acidic residues" evidence="1">
    <location>
        <begin position="1"/>
        <end position="10"/>
    </location>
</feature>
<sequence>MEMDDTDDDDARYPPNPVPPPLQPSYSNTGNNYNLNPFHRPKLPLRTPAPYNAAPAFTTDEEEEEEDDDDDDNDDYDDEEEQGSSENGFSEAQQSDTRGGRHAAAAEEDDRKPVFDRFGVRNAAPHLFPKPEYQTPRDDDWSETATVVLMEAWKEKFLQTGRRSLKYEHWAEIARRVNTASKTAKNDVQCRNRFETLKKKYRKKKKQKKKQKQKQGLGFGGFDPKRVYLKHMDALVGPASSPCQVGLPCGVDAGEFVFPSVRAYMDQTSFDEFRDSPAEEEEDDDVDDDVDGVRGKRRRQWGDESFRVLAESISRFVEIYERIESNKRQQMMELEKMRMEIDRDLEVQKSRIVEQTKVALAKIRLGQGASDEIDASDTNMSG</sequence>
<dbReference type="GO" id="GO:0005634">
    <property type="term" value="C:nucleus"/>
    <property type="evidence" value="ECO:0007669"/>
    <property type="project" value="TreeGrafter"/>
</dbReference>
<dbReference type="EMBL" id="GCKF01037753">
    <property type="protein sequence ID" value="JAG96339.1"/>
    <property type="molecule type" value="Transcribed_RNA"/>
</dbReference>